<feature type="compositionally biased region" description="Polar residues" evidence="1">
    <location>
        <begin position="38"/>
        <end position="57"/>
    </location>
</feature>
<dbReference type="RefSeq" id="WP_188583594.1">
    <property type="nucleotide sequence ID" value="NZ_BMCT01000009.1"/>
</dbReference>
<keyword evidence="3" id="KW-1185">Reference proteome</keyword>
<dbReference type="EMBL" id="BMCT01000009">
    <property type="protein sequence ID" value="GGF83998.1"/>
    <property type="molecule type" value="Genomic_DNA"/>
</dbReference>
<name>A0A917CCW7_9HYPH</name>
<sequence>MTDETEKTPVTPPAEQPATGPAPLSDGELNEVAGGFTSPFSSMSLDQLNSTKKPGPQ</sequence>
<gene>
    <name evidence="2" type="ORF">GCM10007301_49990</name>
</gene>
<feature type="region of interest" description="Disordered" evidence="1">
    <location>
        <begin position="1"/>
        <end position="57"/>
    </location>
</feature>
<organism evidence="2 3">
    <name type="scientific">Azorhizobium oxalatiphilum</name>
    <dbReference type="NCBI Taxonomy" id="980631"/>
    <lineage>
        <taxon>Bacteria</taxon>
        <taxon>Pseudomonadati</taxon>
        <taxon>Pseudomonadota</taxon>
        <taxon>Alphaproteobacteria</taxon>
        <taxon>Hyphomicrobiales</taxon>
        <taxon>Xanthobacteraceae</taxon>
        <taxon>Azorhizobium</taxon>
    </lineage>
</organism>
<comment type="caution">
    <text evidence="2">The sequence shown here is derived from an EMBL/GenBank/DDBJ whole genome shotgun (WGS) entry which is preliminary data.</text>
</comment>
<accession>A0A917CCW7</accession>
<reference evidence="2" key="1">
    <citation type="journal article" date="2014" name="Int. J. Syst. Evol. Microbiol.">
        <title>Complete genome sequence of Corynebacterium casei LMG S-19264T (=DSM 44701T), isolated from a smear-ripened cheese.</title>
        <authorList>
            <consortium name="US DOE Joint Genome Institute (JGI-PGF)"/>
            <person name="Walter F."/>
            <person name="Albersmeier A."/>
            <person name="Kalinowski J."/>
            <person name="Ruckert C."/>
        </authorList>
    </citation>
    <scope>NUCLEOTIDE SEQUENCE</scope>
    <source>
        <strain evidence="2">CCM 7897</strain>
    </source>
</reference>
<evidence type="ECO:0000256" key="1">
    <source>
        <dbReference type="SAM" id="MobiDB-lite"/>
    </source>
</evidence>
<reference evidence="2" key="2">
    <citation type="submission" date="2020-09" db="EMBL/GenBank/DDBJ databases">
        <authorList>
            <person name="Sun Q."/>
            <person name="Sedlacek I."/>
        </authorList>
    </citation>
    <scope>NUCLEOTIDE SEQUENCE</scope>
    <source>
        <strain evidence="2">CCM 7897</strain>
    </source>
</reference>
<proteinExistence type="predicted"/>
<evidence type="ECO:0000313" key="3">
    <source>
        <dbReference type="Proteomes" id="UP000606044"/>
    </source>
</evidence>
<evidence type="ECO:0000313" key="2">
    <source>
        <dbReference type="EMBL" id="GGF83998.1"/>
    </source>
</evidence>
<protein>
    <submittedName>
        <fullName evidence="2">Uncharacterized protein</fullName>
    </submittedName>
</protein>
<dbReference type="AlphaFoldDB" id="A0A917CCW7"/>
<dbReference type="Proteomes" id="UP000606044">
    <property type="component" value="Unassembled WGS sequence"/>
</dbReference>